<proteinExistence type="predicted"/>
<feature type="signal peptide" evidence="2">
    <location>
        <begin position="1"/>
        <end position="19"/>
    </location>
</feature>
<dbReference type="OrthoDB" id="3044029at2759"/>
<evidence type="ECO:0000313" key="3">
    <source>
        <dbReference type="EMBL" id="OCH93986.1"/>
    </source>
</evidence>
<keyword evidence="4" id="KW-1185">Reference proteome</keyword>
<feature type="chain" id="PRO_5034452385" evidence="2">
    <location>
        <begin position="20"/>
        <end position="270"/>
    </location>
</feature>
<gene>
    <name evidence="3" type="ORF">OBBRIDRAFT_770542</name>
</gene>
<accession>A0A8E2DQU8</accession>
<evidence type="ECO:0000313" key="4">
    <source>
        <dbReference type="Proteomes" id="UP000250043"/>
    </source>
</evidence>
<organism evidence="3 4">
    <name type="scientific">Obba rivulosa</name>
    <dbReference type="NCBI Taxonomy" id="1052685"/>
    <lineage>
        <taxon>Eukaryota</taxon>
        <taxon>Fungi</taxon>
        <taxon>Dikarya</taxon>
        <taxon>Basidiomycota</taxon>
        <taxon>Agaricomycotina</taxon>
        <taxon>Agaricomycetes</taxon>
        <taxon>Polyporales</taxon>
        <taxon>Gelatoporiaceae</taxon>
        <taxon>Obba</taxon>
    </lineage>
</organism>
<name>A0A8E2DQU8_9APHY</name>
<feature type="compositionally biased region" description="Polar residues" evidence="1">
    <location>
        <begin position="72"/>
        <end position="83"/>
    </location>
</feature>
<feature type="region of interest" description="Disordered" evidence="1">
    <location>
        <begin position="62"/>
        <end position="111"/>
    </location>
</feature>
<evidence type="ECO:0000256" key="2">
    <source>
        <dbReference type="SAM" id="SignalP"/>
    </source>
</evidence>
<dbReference type="EMBL" id="KV722348">
    <property type="protein sequence ID" value="OCH93986.1"/>
    <property type="molecule type" value="Genomic_DNA"/>
</dbReference>
<evidence type="ECO:0000256" key="1">
    <source>
        <dbReference type="SAM" id="MobiDB-lite"/>
    </source>
</evidence>
<reference evidence="3 4" key="1">
    <citation type="submission" date="2016-07" db="EMBL/GenBank/DDBJ databases">
        <title>Draft genome of the white-rot fungus Obba rivulosa 3A-2.</title>
        <authorList>
            <consortium name="DOE Joint Genome Institute"/>
            <person name="Miettinen O."/>
            <person name="Riley R."/>
            <person name="Acob R."/>
            <person name="Barry K."/>
            <person name="Cullen D."/>
            <person name="De Vries R."/>
            <person name="Hainaut M."/>
            <person name="Hatakka A."/>
            <person name="Henrissat B."/>
            <person name="Hilden K."/>
            <person name="Kuo R."/>
            <person name="Labutti K."/>
            <person name="Lipzen A."/>
            <person name="Makela M.R."/>
            <person name="Sandor L."/>
            <person name="Spatafora J.W."/>
            <person name="Grigoriev I.V."/>
            <person name="Hibbett D.S."/>
        </authorList>
    </citation>
    <scope>NUCLEOTIDE SEQUENCE [LARGE SCALE GENOMIC DNA]</scope>
    <source>
        <strain evidence="3 4">3A-2</strain>
    </source>
</reference>
<protein>
    <submittedName>
        <fullName evidence="3">Uncharacterized protein</fullName>
    </submittedName>
</protein>
<dbReference type="Proteomes" id="UP000250043">
    <property type="component" value="Unassembled WGS sequence"/>
</dbReference>
<sequence length="270" mass="28978">MRFFVFCWLLAFILGLVRCAALVEQEDQDELLPYPSFLAYSLGRNASRLRITSQIIYDAKQAKTTKDPEGSSPDTLPKSTACTGRSLHKKRAPTPVNAAPTPAPTGESSSTTTVHITDIHDFALLLPSRSGELISDAESDGVAFCAPESTDSTCTQRFQDGFIRAASVTRSSDGAWIQVTGCLDTSKSNLDPSDDGGQFDVRFPNGAQCAFGGYGASFIEQVEPSAGRFCLRCCAAENDQTHCNSHQDTAGCLVAVPGEYDFPEHGVNCS</sequence>
<dbReference type="AlphaFoldDB" id="A0A8E2DQU8"/>
<keyword evidence="2" id="KW-0732">Signal</keyword>